<keyword evidence="6 11" id="KW-0375">Hydrogen ion transport</keyword>
<dbReference type="GO" id="GO:0005886">
    <property type="term" value="C:plasma membrane"/>
    <property type="evidence" value="ECO:0007669"/>
    <property type="project" value="UniProtKB-SubCell"/>
</dbReference>
<dbReference type="Proteomes" id="UP000679179">
    <property type="component" value="Unassembled WGS sequence"/>
</dbReference>
<dbReference type="InterPro" id="IPR035908">
    <property type="entry name" value="F0_ATP_A_sf"/>
</dbReference>
<organism evidence="12 13">
    <name type="scientific">Clostridium polyendosporum</name>
    <dbReference type="NCBI Taxonomy" id="69208"/>
    <lineage>
        <taxon>Bacteria</taxon>
        <taxon>Bacillati</taxon>
        <taxon>Bacillota</taxon>
        <taxon>Clostridia</taxon>
        <taxon>Eubacteriales</taxon>
        <taxon>Clostridiaceae</taxon>
        <taxon>Clostridium</taxon>
    </lineage>
</organism>
<dbReference type="InterPro" id="IPR023011">
    <property type="entry name" value="ATP_synth_F0_asu_AS"/>
</dbReference>
<evidence type="ECO:0000256" key="11">
    <source>
        <dbReference type="HAMAP-Rule" id="MF_01393"/>
    </source>
</evidence>
<keyword evidence="3 11" id="KW-0813">Transport</keyword>
<keyword evidence="8 11" id="KW-0406">Ion transport</keyword>
<dbReference type="PRINTS" id="PR00123">
    <property type="entry name" value="ATPASEA"/>
</dbReference>
<dbReference type="EMBL" id="BOPZ01000020">
    <property type="protein sequence ID" value="GIM29674.1"/>
    <property type="molecule type" value="Genomic_DNA"/>
</dbReference>
<dbReference type="HAMAP" id="MF_01393">
    <property type="entry name" value="ATP_synth_a_bact"/>
    <property type="match status" value="1"/>
</dbReference>
<evidence type="ECO:0000256" key="4">
    <source>
        <dbReference type="ARBA" id="ARBA00022547"/>
    </source>
</evidence>
<feature type="transmembrane region" description="Helical" evidence="11">
    <location>
        <begin position="108"/>
        <end position="128"/>
    </location>
</feature>
<keyword evidence="4 11" id="KW-0138">CF(0)</keyword>
<protein>
    <recommendedName>
        <fullName evidence="11">ATP synthase subunit a</fullName>
    </recommendedName>
    <alternativeName>
        <fullName evidence="11">ATP synthase F0 sector subunit a</fullName>
    </alternativeName>
    <alternativeName>
        <fullName evidence="11">F-ATPase subunit 6</fullName>
    </alternativeName>
</protein>
<keyword evidence="7 11" id="KW-1133">Transmembrane helix</keyword>
<keyword evidence="9 11" id="KW-0472">Membrane</keyword>
<keyword evidence="13" id="KW-1185">Reference proteome</keyword>
<dbReference type="Pfam" id="PF00119">
    <property type="entry name" value="ATP-synt_A"/>
    <property type="match status" value="1"/>
</dbReference>
<feature type="transmembrane region" description="Helical" evidence="11">
    <location>
        <begin position="12"/>
        <end position="38"/>
    </location>
</feature>
<feature type="transmembrane region" description="Helical" evidence="11">
    <location>
        <begin position="201"/>
        <end position="219"/>
    </location>
</feature>
<dbReference type="RefSeq" id="WP_212904366.1">
    <property type="nucleotide sequence ID" value="NZ_BOPZ01000020.1"/>
</dbReference>
<proteinExistence type="inferred from homology"/>
<reference evidence="12" key="1">
    <citation type="submission" date="2021-03" db="EMBL/GenBank/DDBJ databases">
        <title>Taxonomic study of Clostridium polyendosporum from meadow-gley soil under rice.</title>
        <authorList>
            <person name="Kobayashi H."/>
            <person name="Tanizawa Y."/>
            <person name="Yagura M."/>
        </authorList>
    </citation>
    <scope>NUCLEOTIDE SEQUENCE</scope>
    <source>
        <strain evidence="12">JCM 30710</strain>
    </source>
</reference>
<dbReference type="GO" id="GO:0045259">
    <property type="term" value="C:proton-transporting ATP synthase complex"/>
    <property type="evidence" value="ECO:0007669"/>
    <property type="project" value="UniProtKB-KW"/>
</dbReference>
<evidence type="ECO:0000256" key="3">
    <source>
        <dbReference type="ARBA" id="ARBA00022448"/>
    </source>
</evidence>
<gene>
    <name evidence="12" type="primary">atpA_2</name>
    <name evidence="11" type="synonym">atpB</name>
    <name evidence="12" type="ORF">CPJCM30710_23400</name>
</gene>
<comment type="subcellular location">
    <subcellularLocation>
        <location evidence="11">Cell membrane</location>
        <topology evidence="11">Multi-pass membrane protein</topology>
    </subcellularLocation>
    <subcellularLocation>
        <location evidence="1">Membrane</location>
        <topology evidence="1">Multi-pass membrane protein</topology>
    </subcellularLocation>
</comment>
<dbReference type="PROSITE" id="PS00449">
    <property type="entry name" value="ATPASE_A"/>
    <property type="match status" value="1"/>
</dbReference>
<evidence type="ECO:0000256" key="9">
    <source>
        <dbReference type="ARBA" id="ARBA00023136"/>
    </source>
</evidence>
<evidence type="ECO:0000313" key="12">
    <source>
        <dbReference type="EMBL" id="GIM29674.1"/>
    </source>
</evidence>
<dbReference type="InterPro" id="IPR000568">
    <property type="entry name" value="ATP_synth_F0_asu"/>
</dbReference>
<dbReference type="SUPFAM" id="SSF81336">
    <property type="entry name" value="F1F0 ATP synthase subunit A"/>
    <property type="match status" value="1"/>
</dbReference>
<dbReference type="AlphaFoldDB" id="A0A919S1F2"/>
<evidence type="ECO:0000256" key="2">
    <source>
        <dbReference type="ARBA" id="ARBA00006810"/>
    </source>
</evidence>
<feature type="transmembrane region" description="Helical" evidence="11">
    <location>
        <begin position="72"/>
        <end position="96"/>
    </location>
</feature>
<comment type="caution">
    <text evidence="12">The sequence shown here is derived from an EMBL/GenBank/DDBJ whole genome shotgun (WGS) entry which is preliminary data.</text>
</comment>
<sequence>MEPIYSLPLGKLGIFHVTMSIVIQWCVMLALILVALSLTSNLKKVPSRKQTVAELLYTSLKNFVEGNMGSNYLSYISFIGTIAIYILTMNLVPLLGFQAPTQDFNVPLGLALMVFVVVQGNAIVKSGVGGYLHAYATPMLPLTIMERIMVPVSMTLRLFGNIVAGSVIIDLVYEGLRHYSWFATLGIPVPLHGFFDIFDGTLQALIFTMLTMINIRVMAEH</sequence>
<dbReference type="GO" id="GO:0046933">
    <property type="term" value="F:proton-transporting ATP synthase activity, rotational mechanism"/>
    <property type="evidence" value="ECO:0007669"/>
    <property type="project" value="UniProtKB-UniRule"/>
</dbReference>
<evidence type="ECO:0000256" key="8">
    <source>
        <dbReference type="ARBA" id="ARBA00023065"/>
    </source>
</evidence>
<feature type="transmembrane region" description="Helical" evidence="11">
    <location>
        <begin position="148"/>
        <end position="172"/>
    </location>
</feature>
<keyword evidence="10 11" id="KW-0066">ATP synthesis</keyword>
<dbReference type="NCBIfam" id="NF004484">
    <property type="entry name" value="PRK05815.3-2"/>
    <property type="match status" value="1"/>
</dbReference>
<comment type="similarity">
    <text evidence="2 11">Belongs to the ATPase A chain family.</text>
</comment>
<accession>A0A919S1F2</accession>
<dbReference type="CDD" id="cd00310">
    <property type="entry name" value="ATP-synt_Fo_a_6"/>
    <property type="match status" value="1"/>
</dbReference>
<evidence type="ECO:0000256" key="1">
    <source>
        <dbReference type="ARBA" id="ARBA00004141"/>
    </source>
</evidence>
<evidence type="ECO:0000256" key="10">
    <source>
        <dbReference type="ARBA" id="ARBA00023310"/>
    </source>
</evidence>
<dbReference type="GO" id="GO:0042777">
    <property type="term" value="P:proton motive force-driven plasma membrane ATP synthesis"/>
    <property type="evidence" value="ECO:0007669"/>
    <property type="project" value="TreeGrafter"/>
</dbReference>
<name>A0A919S1F2_9CLOT</name>
<comment type="function">
    <text evidence="11">Key component of the proton channel; it plays a direct role in the translocation of protons across the membrane.</text>
</comment>
<evidence type="ECO:0000256" key="5">
    <source>
        <dbReference type="ARBA" id="ARBA00022692"/>
    </source>
</evidence>
<dbReference type="PANTHER" id="PTHR42823:SF3">
    <property type="entry name" value="ATP SYNTHASE SUBUNIT A, CHLOROPLASTIC"/>
    <property type="match status" value="1"/>
</dbReference>
<dbReference type="Gene3D" id="1.20.120.220">
    <property type="entry name" value="ATP synthase, F0 complex, subunit A"/>
    <property type="match status" value="1"/>
</dbReference>
<evidence type="ECO:0000313" key="13">
    <source>
        <dbReference type="Proteomes" id="UP000679179"/>
    </source>
</evidence>
<keyword evidence="11" id="KW-1003">Cell membrane</keyword>
<evidence type="ECO:0000256" key="7">
    <source>
        <dbReference type="ARBA" id="ARBA00022989"/>
    </source>
</evidence>
<keyword evidence="5 11" id="KW-0812">Transmembrane</keyword>
<dbReference type="InterPro" id="IPR045082">
    <property type="entry name" value="ATP_syn_F0_a_bact/chloroplast"/>
</dbReference>
<dbReference type="PANTHER" id="PTHR42823">
    <property type="entry name" value="ATP SYNTHASE SUBUNIT A, CHLOROPLASTIC"/>
    <property type="match status" value="1"/>
</dbReference>
<evidence type="ECO:0000256" key="6">
    <source>
        <dbReference type="ARBA" id="ARBA00022781"/>
    </source>
</evidence>